<organism evidence="6 7">
    <name type="scientific">Lactuca saligna</name>
    <name type="common">Willowleaf lettuce</name>
    <dbReference type="NCBI Taxonomy" id="75948"/>
    <lineage>
        <taxon>Eukaryota</taxon>
        <taxon>Viridiplantae</taxon>
        <taxon>Streptophyta</taxon>
        <taxon>Embryophyta</taxon>
        <taxon>Tracheophyta</taxon>
        <taxon>Spermatophyta</taxon>
        <taxon>Magnoliopsida</taxon>
        <taxon>eudicotyledons</taxon>
        <taxon>Gunneridae</taxon>
        <taxon>Pentapetalae</taxon>
        <taxon>asterids</taxon>
        <taxon>campanulids</taxon>
        <taxon>Asterales</taxon>
        <taxon>Asteraceae</taxon>
        <taxon>Cichorioideae</taxon>
        <taxon>Cichorieae</taxon>
        <taxon>Lactucinae</taxon>
        <taxon>Lactuca</taxon>
    </lineage>
</organism>
<dbReference type="Proteomes" id="UP001177003">
    <property type="component" value="Chromosome 4"/>
</dbReference>
<reference evidence="6" key="1">
    <citation type="submission" date="2023-04" db="EMBL/GenBank/DDBJ databases">
        <authorList>
            <person name="Vijverberg K."/>
            <person name="Xiong W."/>
            <person name="Schranz E."/>
        </authorList>
    </citation>
    <scope>NUCLEOTIDE SEQUENCE</scope>
</reference>
<dbReference type="GO" id="GO:0005789">
    <property type="term" value="C:endoplasmic reticulum membrane"/>
    <property type="evidence" value="ECO:0007669"/>
    <property type="project" value="InterPro"/>
</dbReference>
<evidence type="ECO:0000256" key="1">
    <source>
        <dbReference type="ARBA" id="ARBA00004141"/>
    </source>
</evidence>
<comment type="subcellular location">
    <subcellularLocation>
        <location evidence="1">Membrane</location>
        <topology evidence="1">Multi-pass membrane protein</topology>
    </subcellularLocation>
</comment>
<keyword evidence="4 5" id="KW-0472">Membrane</keyword>
<keyword evidence="2 5" id="KW-0812">Transmembrane</keyword>
<name>A0AA35YSC3_LACSI</name>
<dbReference type="Pfam" id="PF04061">
    <property type="entry name" value="ORMDL"/>
    <property type="match status" value="1"/>
</dbReference>
<dbReference type="PANTHER" id="PTHR12665">
    <property type="entry name" value="ORMDL PROTEINS"/>
    <property type="match status" value="1"/>
</dbReference>
<protein>
    <recommendedName>
        <fullName evidence="8">ORM1-like protein</fullName>
    </recommendedName>
</protein>
<evidence type="ECO:0000256" key="3">
    <source>
        <dbReference type="ARBA" id="ARBA00022989"/>
    </source>
</evidence>
<evidence type="ECO:0000256" key="4">
    <source>
        <dbReference type="ARBA" id="ARBA00023136"/>
    </source>
</evidence>
<sequence>MYVQSNTTLKIPRIAFTIPKICSLVYVLFDITITSFTSGGQISSYLQAINITLMPTNLSSLRGTVRIERYQSIIDREDQPSSAPVPSRERERVFGNLGEVDKESQKMYVKATPTTDLNRNTDWFTYPGVWTTYIFILFFSWLLILSVSGCTPGMAWTIVNLSHFLVTYHFFHWMKGTPFAEDQGIYNRLTWWEQIDNGKQLTRNRKFLTVVPVVLYLIASHTTDYQHPMLFLNTVAVIVLVVAKFPNMHKQPEPRLRESM</sequence>
<feature type="transmembrane region" description="Helical" evidence="5">
    <location>
        <begin position="229"/>
        <end position="247"/>
    </location>
</feature>
<dbReference type="InterPro" id="IPR007203">
    <property type="entry name" value="ORMDL"/>
</dbReference>
<accession>A0AA35YSC3</accession>
<keyword evidence="7" id="KW-1185">Reference proteome</keyword>
<feature type="transmembrane region" description="Helical" evidence="5">
    <location>
        <begin position="153"/>
        <end position="171"/>
    </location>
</feature>
<dbReference type="AlphaFoldDB" id="A0AA35YSC3"/>
<feature type="transmembrane region" description="Helical" evidence="5">
    <location>
        <begin position="128"/>
        <end position="147"/>
    </location>
</feature>
<keyword evidence="3 5" id="KW-1133">Transmembrane helix</keyword>
<evidence type="ECO:0000256" key="5">
    <source>
        <dbReference type="SAM" id="Phobius"/>
    </source>
</evidence>
<dbReference type="EMBL" id="OX465080">
    <property type="protein sequence ID" value="CAI9279037.1"/>
    <property type="molecule type" value="Genomic_DNA"/>
</dbReference>
<evidence type="ECO:0008006" key="8">
    <source>
        <dbReference type="Google" id="ProtNLM"/>
    </source>
</evidence>
<evidence type="ECO:0000313" key="6">
    <source>
        <dbReference type="EMBL" id="CAI9279037.1"/>
    </source>
</evidence>
<gene>
    <name evidence="6" type="ORF">LSALG_LOCUS18867</name>
</gene>
<proteinExistence type="predicted"/>
<evidence type="ECO:0000256" key="2">
    <source>
        <dbReference type="ARBA" id="ARBA00022692"/>
    </source>
</evidence>
<evidence type="ECO:0000313" key="7">
    <source>
        <dbReference type="Proteomes" id="UP001177003"/>
    </source>
</evidence>